<protein>
    <submittedName>
        <fullName evidence="8">Uncharacterized protein</fullName>
    </submittedName>
</protein>
<evidence type="ECO:0000313" key="8">
    <source>
        <dbReference type="EMBL" id="KAA6361629.1"/>
    </source>
</evidence>
<accession>A0A5J4TUU2</accession>
<sequence length="244" mass="27709">MQENQKLLEEYETKPINDIRYGHGCCRDLICLIIFSLGLIGMVVILILGFFKGDPRKLIYPLNSEGYYCGIKNESVDGLQNYPLLFRPAIMNASLEICVKSCPSHGILCLNYNKSSLEGEFTNDDQEACVKRGSMFTYDSLEIIRRCVPTDLKETIPGWEQIQNVFTTLVTDFSQGYWILILAVVIAVVSSFLFTLLFQCLGKFMIYTIITLTIIADLLISLYLIIYGQSNHQCRQNHGSVKRS</sequence>
<dbReference type="GO" id="GO:0016020">
    <property type="term" value="C:membrane"/>
    <property type="evidence" value="ECO:0007669"/>
    <property type="project" value="UniProtKB-SubCell"/>
</dbReference>
<proteinExistence type="inferred from homology"/>
<evidence type="ECO:0000256" key="7">
    <source>
        <dbReference type="SAM" id="Phobius"/>
    </source>
</evidence>
<evidence type="ECO:0000256" key="3">
    <source>
        <dbReference type="ARBA" id="ARBA00022692"/>
    </source>
</evidence>
<evidence type="ECO:0000256" key="5">
    <source>
        <dbReference type="ARBA" id="ARBA00023136"/>
    </source>
</evidence>
<evidence type="ECO:0000256" key="1">
    <source>
        <dbReference type="ARBA" id="ARBA00004141"/>
    </source>
</evidence>
<dbReference type="Proteomes" id="UP000324800">
    <property type="component" value="Unassembled WGS sequence"/>
</dbReference>
<gene>
    <name evidence="8" type="ORF">EZS28_042844</name>
</gene>
<keyword evidence="5 7" id="KW-0472">Membrane</keyword>
<keyword evidence="4 7" id="KW-1133">Transmembrane helix</keyword>
<evidence type="ECO:0000256" key="6">
    <source>
        <dbReference type="ARBA" id="ARBA00023180"/>
    </source>
</evidence>
<keyword evidence="3 7" id="KW-0812">Transmembrane</keyword>
<dbReference type="InterPro" id="IPR007603">
    <property type="entry name" value="Choline_transptr-like"/>
</dbReference>
<dbReference type="PANTHER" id="PTHR12385:SF14">
    <property type="entry name" value="CHOLINE TRANSPORTER-LIKE 2"/>
    <property type="match status" value="1"/>
</dbReference>
<comment type="caution">
    <text evidence="8">The sequence shown here is derived from an EMBL/GenBank/DDBJ whole genome shotgun (WGS) entry which is preliminary data.</text>
</comment>
<evidence type="ECO:0000256" key="2">
    <source>
        <dbReference type="ARBA" id="ARBA00007168"/>
    </source>
</evidence>
<feature type="transmembrane region" description="Helical" evidence="7">
    <location>
        <begin position="29"/>
        <end position="51"/>
    </location>
</feature>
<feature type="transmembrane region" description="Helical" evidence="7">
    <location>
        <begin position="177"/>
        <end position="197"/>
    </location>
</feature>
<dbReference type="GO" id="GO:0022857">
    <property type="term" value="F:transmembrane transporter activity"/>
    <property type="evidence" value="ECO:0007669"/>
    <property type="project" value="InterPro"/>
</dbReference>
<keyword evidence="6" id="KW-0325">Glycoprotein</keyword>
<evidence type="ECO:0000256" key="4">
    <source>
        <dbReference type="ARBA" id="ARBA00022989"/>
    </source>
</evidence>
<feature type="transmembrane region" description="Helical" evidence="7">
    <location>
        <begin position="204"/>
        <end position="226"/>
    </location>
</feature>
<dbReference type="OrthoDB" id="420519at2759"/>
<comment type="subcellular location">
    <subcellularLocation>
        <location evidence="1">Membrane</location>
        <topology evidence="1">Multi-pass membrane protein</topology>
    </subcellularLocation>
</comment>
<dbReference type="EMBL" id="SNRW01025286">
    <property type="protein sequence ID" value="KAA6361629.1"/>
    <property type="molecule type" value="Genomic_DNA"/>
</dbReference>
<name>A0A5J4TUU2_9EUKA</name>
<evidence type="ECO:0000313" key="9">
    <source>
        <dbReference type="Proteomes" id="UP000324800"/>
    </source>
</evidence>
<comment type="similarity">
    <text evidence="2">Belongs to the CTL (choline transporter-like) family.</text>
</comment>
<reference evidence="8 9" key="1">
    <citation type="submission" date="2019-03" db="EMBL/GenBank/DDBJ databases">
        <title>Single cell metagenomics reveals metabolic interactions within the superorganism composed of flagellate Streblomastix strix and complex community of Bacteroidetes bacteria on its surface.</title>
        <authorList>
            <person name="Treitli S.C."/>
            <person name="Kolisko M."/>
            <person name="Husnik F."/>
            <person name="Keeling P."/>
            <person name="Hampl V."/>
        </authorList>
    </citation>
    <scope>NUCLEOTIDE SEQUENCE [LARGE SCALE GENOMIC DNA]</scope>
    <source>
        <strain evidence="8">ST1C</strain>
    </source>
</reference>
<dbReference type="AlphaFoldDB" id="A0A5J4TUU2"/>
<organism evidence="8 9">
    <name type="scientific">Streblomastix strix</name>
    <dbReference type="NCBI Taxonomy" id="222440"/>
    <lineage>
        <taxon>Eukaryota</taxon>
        <taxon>Metamonada</taxon>
        <taxon>Preaxostyla</taxon>
        <taxon>Oxymonadida</taxon>
        <taxon>Streblomastigidae</taxon>
        <taxon>Streblomastix</taxon>
    </lineage>
</organism>
<dbReference type="PANTHER" id="PTHR12385">
    <property type="entry name" value="CHOLINE TRANSPORTER-LIKE (SLC FAMILY 44)"/>
    <property type="match status" value="1"/>
</dbReference>